<dbReference type="Proteomes" id="UP000199634">
    <property type="component" value="Unassembled WGS sequence"/>
</dbReference>
<dbReference type="RefSeq" id="WP_091095348.1">
    <property type="nucleotide sequence ID" value="NZ_FNXE01000001.1"/>
</dbReference>
<dbReference type="OrthoDB" id="1143206at2"/>
<organism evidence="2 3">
    <name type="scientific">Paenimyroides marinum</name>
    <dbReference type="NCBI Taxonomy" id="1159016"/>
    <lineage>
        <taxon>Bacteria</taxon>
        <taxon>Pseudomonadati</taxon>
        <taxon>Bacteroidota</taxon>
        <taxon>Flavobacteriia</taxon>
        <taxon>Flavobacteriales</taxon>
        <taxon>Flavobacteriaceae</taxon>
        <taxon>Paenimyroides</taxon>
    </lineage>
</organism>
<accession>A0A1H6J006</accession>
<name>A0A1H6J006_9FLAO</name>
<feature type="domain" description="DUF4369" evidence="1">
    <location>
        <begin position="27"/>
        <end position="125"/>
    </location>
</feature>
<dbReference type="STRING" id="1159016.SAMN02927937_00165"/>
<evidence type="ECO:0000313" key="3">
    <source>
        <dbReference type="Proteomes" id="UP000199634"/>
    </source>
</evidence>
<evidence type="ECO:0000259" key="1">
    <source>
        <dbReference type="Pfam" id="PF14289"/>
    </source>
</evidence>
<dbReference type="EMBL" id="FNXE01000001">
    <property type="protein sequence ID" value="SEH55204.1"/>
    <property type="molecule type" value="Genomic_DNA"/>
</dbReference>
<reference evidence="2 3" key="1">
    <citation type="submission" date="2016-10" db="EMBL/GenBank/DDBJ databases">
        <authorList>
            <person name="de Groot N.N."/>
        </authorList>
    </citation>
    <scope>NUCLEOTIDE SEQUENCE [LARGE SCALE GENOMIC DNA]</scope>
    <source>
        <strain evidence="2 3">CGMCC 1.10825</strain>
    </source>
</reference>
<dbReference type="Pfam" id="PF14289">
    <property type="entry name" value="DUF4369"/>
    <property type="match status" value="1"/>
</dbReference>
<proteinExistence type="predicted"/>
<gene>
    <name evidence="2" type="ORF">SAMN02927937_00165</name>
</gene>
<dbReference type="InterPro" id="IPR025380">
    <property type="entry name" value="DUF4369"/>
</dbReference>
<protein>
    <recommendedName>
        <fullName evidence="1">DUF4369 domain-containing protein</fullName>
    </recommendedName>
</protein>
<sequence length="235" mass="26329">MKKLLLVIACAATVWACNDKKTTGNTRITGEIQGLKQGTLYIQQLKDSTLVTLDSIVLKGKSTFETSFDLKEPEVLFLGLNRGTSQSLDNFILFFAEPGQLTINSSLDNFSGGATVTGSKNQELYSKYLKTKTVYTHKQTDLIKDIILAQKNDQLAKADSLENVLNRSIRMNYLNAVNFVLKNNKNEVAPYITLTDIVPVNEKYLDTIYGNFPPEVAQSKYGKILKEYLELVKKQ</sequence>
<dbReference type="AlphaFoldDB" id="A0A1H6J006"/>
<keyword evidence="3" id="KW-1185">Reference proteome</keyword>
<evidence type="ECO:0000313" key="2">
    <source>
        <dbReference type="EMBL" id="SEH55204.1"/>
    </source>
</evidence>